<dbReference type="InterPro" id="IPR007460">
    <property type="entry name" value="BrnT_toxin"/>
</dbReference>
<accession>A0ABS6WH53</accession>
<dbReference type="Proteomes" id="UP000700815">
    <property type="component" value="Unassembled WGS sequence"/>
</dbReference>
<proteinExistence type="predicted"/>
<dbReference type="Pfam" id="PF04365">
    <property type="entry name" value="BrnT_toxin"/>
    <property type="match status" value="1"/>
</dbReference>
<name>A0ABS6WH53_9BIFI</name>
<evidence type="ECO:0000313" key="2">
    <source>
        <dbReference type="Proteomes" id="UP000700815"/>
    </source>
</evidence>
<gene>
    <name evidence="1" type="ORF">KIH79_10610</name>
</gene>
<organism evidence="1 2">
    <name type="scientific">Bifidobacterium miconis</name>
    <dbReference type="NCBI Taxonomy" id="2834435"/>
    <lineage>
        <taxon>Bacteria</taxon>
        <taxon>Bacillati</taxon>
        <taxon>Actinomycetota</taxon>
        <taxon>Actinomycetes</taxon>
        <taxon>Bifidobacteriales</taxon>
        <taxon>Bifidobacteriaceae</taxon>
        <taxon>Bifidobacterium</taxon>
    </lineage>
</organism>
<dbReference type="RefSeq" id="WP_219059339.1">
    <property type="nucleotide sequence ID" value="NZ_JAHBBH010000039.1"/>
</dbReference>
<dbReference type="EMBL" id="JAHBBH010000039">
    <property type="protein sequence ID" value="MBW3093363.1"/>
    <property type="molecule type" value="Genomic_DNA"/>
</dbReference>
<sequence length="89" mass="10423">MEFEYDNAKSTHNLAKHGIDFDEAQRLWDGSKTVMLRSNNSGNDAARYLVLGMIDDKHWTAVITMRGERIRIISVRRSRKNEEAIYDRH</sequence>
<keyword evidence="2" id="KW-1185">Reference proteome</keyword>
<comment type="caution">
    <text evidence="1">The sequence shown here is derived from an EMBL/GenBank/DDBJ whole genome shotgun (WGS) entry which is preliminary data.</text>
</comment>
<protein>
    <submittedName>
        <fullName evidence="1">BrnT family toxin</fullName>
    </submittedName>
</protein>
<evidence type="ECO:0000313" key="1">
    <source>
        <dbReference type="EMBL" id="MBW3093363.1"/>
    </source>
</evidence>
<reference evidence="1 2" key="1">
    <citation type="submission" date="2021-05" db="EMBL/GenBank/DDBJ databases">
        <title>Phylogenetic classification of ten novel species belonging to the genus Bifidobacterium comprising B. colchicus sp. nov., B. abeli sp. nov., B. bicoloris sp. nov., B. guerezis sp. nov., B. rosaliae sp. nov., B. santillanensis sp. nov., B. argentati sp. nov., B. amazzoni sp. nov., B. pluviali sp. nov., and B. pinnaculum sp. nov.</title>
        <authorList>
            <person name="Lugli G.A."/>
            <person name="Ruiz Garcia L."/>
            <person name="Margolles A."/>
            <person name="Ventura M."/>
        </authorList>
    </citation>
    <scope>NUCLEOTIDE SEQUENCE [LARGE SCALE GENOMIC DNA]</scope>
    <source>
        <strain evidence="1 2">82T10</strain>
    </source>
</reference>